<evidence type="ECO:0000256" key="6">
    <source>
        <dbReference type="ARBA" id="ARBA00022617"/>
    </source>
</evidence>
<evidence type="ECO:0000313" key="22">
    <source>
        <dbReference type="EMBL" id="KAG6519663.1"/>
    </source>
</evidence>
<dbReference type="PRINTS" id="PR00461">
    <property type="entry name" value="PLPEROXIDASE"/>
</dbReference>
<feature type="binding site" evidence="17">
    <location>
        <position position="267"/>
    </location>
    <ligand>
        <name>Ca(2+)</name>
        <dbReference type="ChEBI" id="CHEBI:29108"/>
        <label>2</label>
    </ligand>
</feature>
<dbReference type="InterPro" id="IPR010255">
    <property type="entry name" value="Haem_peroxidase_sf"/>
</dbReference>
<dbReference type="FunFam" id="1.10.420.10:FF:000006">
    <property type="entry name" value="Peroxidase"/>
    <property type="match status" value="1"/>
</dbReference>
<comment type="caution">
    <text evidence="22">The sequence shown here is derived from an EMBL/GenBank/DDBJ whole genome shotgun (WGS) entry which is preliminary data.</text>
</comment>
<keyword evidence="5" id="KW-0575">Peroxidase</keyword>
<keyword evidence="11 17" id="KW-0408">Iron</keyword>
<dbReference type="GO" id="GO:0042744">
    <property type="term" value="P:hydrogen peroxide catabolic process"/>
    <property type="evidence" value="ECO:0007669"/>
    <property type="project" value="UniProtKB-KW"/>
</dbReference>
<dbReference type="AlphaFoldDB" id="A0A8J5LKQ6"/>
<dbReference type="GO" id="GO:0046872">
    <property type="term" value="F:metal ion binding"/>
    <property type="evidence" value="ECO:0007669"/>
    <property type="project" value="UniProtKB-KW"/>
</dbReference>
<feature type="disulfide bond" evidence="19">
    <location>
        <begin position="142"/>
        <end position="335"/>
    </location>
</feature>
<dbReference type="InterPro" id="IPR019794">
    <property type="entry name" value="Peroxidases_AS"/>
</dbReference>
<feature type="binding site" evidence="17">
    <location>
        <position position="97"/>
    </location>
    <ligand>
        <name>Ca(2+)</name>
        <dbReference type="ChEBI" id="CHEBI:29108"/>
        <label>1</label>
    </ligand>
</feature>
<comment type="cofactor">
    <cofactor evidence="17">
        <name>heme b</name>
        <dbReference type="ChEBI" id="CHEBI:60344"/>
    </cofactor>
    <text evidence="17">Binds 1 heme b (iron(II)-protoporphyrin IX) group per subunit.</text>
</comment>
<proteinExistence type="inferred from homology"/>
<evidence type="ECO:0000256" key="12">
    <source>
        <dbReference type="ARBA" id="ARBA00023157"/>
    </source>
</evidence>
<dbReference type="GO" id="GO:0020037">
    <property type="term" value="F:heme binding"/>
    <property type="evidence" value="ECO:0007669"/>
    <property type="project" value="InterPro"/>
</dbReference>
<evidence type="ECO:0000256" key="9">
    <source>
        <dbReference type="ARBA" id="ARBA00022837"/>
    </source>
</evidence>
<feature type="region of interest" description="Disordered" evidence="20">
    <location>
        <begin position="415"/>
        <end position="448"/>
    </location>
</feature>
<keyword evidence="14" id="KW-0376">Hydrogen peroxide</keyword>
<feature type="binding site" description="axial binding residue" evidence="17">
    <location>
        <position position="212"/>
    </location>
    <ligand>
        <name>heme b</name>
        <dbReference type="ChEBI" id="CHEBI:60344"/>
    </ligand>
    <ligandPart>
        <name>Fe</name>
        <dbReference type="ChEBI" id="CHEBI:18248"/>
    </ligandPart>
</feature>
<evidence type="ECO:0000313" key="23">
    <source>
        <dbReference type="Proteomes" id="UP000734854"/>
    </source>
</evidence>
<feature type="region of interest" description="Disordered" evidence="20">
    <location>
        <begin position="237"/>
        <end position="256"/>
    </location>
</feature>
<name>A0A8J5LKQ6_ZINOF</name>
<dbReference type="GO" id="GO:0140825">
    <property type="term" value="F:lactoperoxidase activity"/>
    <property type="evidence" value="ECO:0007669"/>
    <property type="project" value="UniProtKB-EC"/>
</dbReference>
<evidence type="ECO:0000256" key="7">
    <source>
        <dbReference type="ARBA" id="ARBA00022723"/>
    </source>
</evidence>
<feature type="disulfide bond" evidence="19">
    <location>
        <begin position="89"/>
        <end position="94"/>
    </location>
</feature>
<feature type="binding site" evidence="17">
    <location>
        <position position="95"/>
    </location>
    <ligand>
        <name>Ca(2+)</name>
        <dbReference type="ChEBI" id="CHEBI:29108"/>
        <label>1</label>
    </ligand>
</feature>
<evidence type="ECO:0000256" key="4">
    <source>
        <dbReference type="ARBA" id="ARBA00012313"/>
    </source>
</evidence>
<feature type="disulfide bond" evidence="19">
    <location>
        <begin position="219"/>
        <end position="244"/>
    </location>
</feature>
<feature type="active site" description="Proton acceptor" evidence="15">
    <location>
        <position position="87"/>
    </location>
</feature>
<feature type="compositionally biased region" description="Polar residues" evidence="20">
    <location>
        <begin position="237"/>
        <end position="250"/>
    </location>
</feature>
<dbReference type="PANTHER" id="PTHR31388">
    <property type="entry name" value="PEROXIDASE 72-RELATED"/>
    <property type="match status" value="1"/>
</dbReference>
<keyword evidence="12 19" id="KW-1015">Disulfide bond</keyword>
<keyword evidence="23" id="KW-1185">Reference proteome</keyword>
<organism evidence="22 23">
    <name type="scientific">Zingiber officinale</name>
    <name type="common">Ginger</name>
    <name type="synonym">Amomum zingiber</name>
    <dbReference type="NCBI Taxonomy" id="94328"/>
    <lineage>
        <taxon>Eukaryota</taxon>
        <taxon>Viridiplantae</taxon>
        <taxon>Streptophyta</taxon>
        <taxon>Embryophyta</taxon>
        <taxon>Tracheophyta</taxon>
        <taxon>Spermatophyta</taxon>
        <taxon>Magnoliopsida</taxon>
        <taxon>Liliopsida</taxon>
        <taxon>Zingiberales</taxon>
        <taxon>Zingiberaceae</taxon>
        <taxon>Zingiber</taxon>
    </lineage>
</organism>
<evidence type="ECO:0000256" key="10">
    <source>
        <dbReference type="ARBA" id="ARBA00023002"/>
    </source>
</evidence>
<accession>A0A8J5LKQ6</accession>
<evidence type="ECO:0000256" key="20">
    <source>
        <dbReference type="SAM" id="MobiDB-lite"/>
    </source>
</evidence>
<evidence type="ECO:0000256" key="2">
    <source>
        <dbReference type="ARBA" id="ARBA00004613"/>
    </source>
</evidence>
<dbReference type="EMBL" id="JACMSC010000006">
    <property type="protein sequence ID" value="KAG6519663.1"/>
    <property type="molecule type" value="Genomic_DNA"/>
</dbReference>
<dbReference type="InterPro" id="IPR002016">
    <property type="entry name" value="Haem_peroxidase"/>
</dbReference>
<evidence type="ECO:0000256" key="13">
    <source>
        <dbReference type="ARBA" id="ARBA00023180"/>
    </source>
</evidence>
<comment type="similarity">
    <text evidence="3">Belongs to the peroxidase family. Ascorbate peroxidase subfamily.</text>
</comment>
<feature type="binding site" evidence="17">
    <location>
        <position position="88"/>
    </location>
    <ligand>
        <name>Ca(2+)</name>
        <dbReference type="ChEBI" id="CHEBI:29108"/>
        <label>1</label>
    </ligand>
</feature>
<gene>
    <name evidence="22" type="ORF">ZIOFF_023161</name>
</gene>
<keyword evidence="8" id="KW-0732">Signal</keyword>
<dbReference type="InterPro" id="IPR019793">
    <property type="entry name" value="Peroxidases_heam-ligand_BS"/>
</dbReference>
<comment type="catalytic activity">
    <reaction evidence="1">
        <text>2 a phenolic donor + H2O2 = 2 a phenolic radical donor + 2 H2O</text>
        <dbReference type="Rhea" id="RHEA:56136"/>
        <dbReference type="ChEBI" id="CHEBI:15377"/>
        <dbReference type="ChEBI" id="CHEBI:16240"/>
        <dbReference type="ChEBI" id="CHEBI:139520"/>
        <dbReference type="ChEBI" id="CHEBI:139521"/>
        <dbReference type="EC" id="1.11.1.7"/>
    </reaction>
</comment>
<evidence type="ECO:0000256" key="1">
    <source>
        <dbReference type="ARBA" id="ARBA00000189"/>
    </source>
</evidence>
<dbReference type="GO" id="GO:0005576">
    <property type="term" value="C:extracellular region"/>
    <property type="evidence" value="ECO:0007669"/>
    <property type="project" value="UniProtKB-SubCell"/>
</dbReference>
<sequence length="482" mass="52491">MAMARYIYGHSLRHVFISSIVKRMTSSPSIFAVLALVLLLGTSSAQLSTNFYASSCPSLLSTVKSAVQSAIDNERRMGASLLRLFFHDCFVNGCDGSILLDDTSSFMGEKTANPNNNSVRGFDVVDSIKTAVENACSGVVSCADILAITARDSVLGGPSWDVKLGRRDSRTASLSTANRNIPPPTSSLSNLTSSFANQGLSTRDLVALSGAHTIGQARCTSFRSRIYNDTNIDSSFAQTRQSNCPRTSGSGDNGLAPLDLQTPTAFDNDYYANLVSQKGLLHTDQELYNGGSTDSQVSSYSSSQSSFFSDFTAAMIRMGDISPLTGSDGEIRKNCRRRSQQREERYFWETDNFTFPSLLPLIHLQASPLRIGAPRFLDPCSPRSCVGRSEASDERNVPPESALDLLLSHCGWFLPPQKPQDPAGLRRGRGIPKREARQGPSDDQLGLLDVRRHGEWEVPVEDNGACCRRRGEESLIVIVYVG</sequence>
<dbReference type="Gene3D" id="1.10.420.10">
    <property type="entry name" value="Peroxidase, domain 2"/>
    <property type="match status" value="1"/>
</dbReference>
<evidence type="ECO:0000256" key="8">
    <source>
        <dbReference type="ARBA" id="ARBA00022729"/>
    </source>
</evidence>
<keyword evidence="6" id="KW-0349">Heme</keyword>
<dbReference type="Proteomes" id="UP000734854">
    <property type="component" value="Unassembled WGS sequence"/>
</dbReference>
<dbReference type="Gene3D" id="1.10.520.10">
    <property type="match status" value="1"/>
</dbReference>
<dbReference type="PANTHER" id="PTHR31388:SF24">
    <property type="entry name" value="PEROXIDASE 52"/>
    <property type="match status" value="1"/>
</dbReference>
<evidence type="ECO:0000256" key="18">
    <source>
        <dbReference type="PIRSR" id="PIRSR600823-4"/>
    </source>
</evidence>
<keyword evidence="10" id="KW-0560">Oxidoreductase</keyword>
<keyword evidence="13" id="KW-0325">Glycoprotein</keyword>
<dbReference type="InterPro" id="IPR000823">
    <property type="entry name" value="Peroxidase_pln"/>
</dbReference>
<feature type="domain" description="Plant heme peroxidase family profile" evidence="21">
    <location>
        <begin position="46"/>
        <end position="339"/>
    </location>
</feature>
<comment type="subcellular location">
    <subcellularLocation>
        <location evidence="2">Secreted</location>
    </subcellularLocation>
</comment>
<evidence type="ECO:0000256" key="5">
    <source>
        <dbReference type="ARBA" id="ARBA00022559"/>
    </source>
</evidence>
<feature type="binding site" evidence="17">
    <location>
        <position position="91"/>
    </location>
    <ligand>
        <name>Ca(2+)</name>
        <dbReference type="ChEBI" id="CHEBI:29108"/>
        <label>1</label>
    </ligand>
</feature>
<feature type="binding site" evidence="16">
    <location>
        <position position="182"/>
    </location>
    <ligand>
        <name>substrate</name>
    </ligand>
</feature>
<dbReference type="EC" id="1.11.1.7" evidence="4"/>
<dbReference type="InterPro" id="IPR033905">
    <property type="entry name" value="Secretory_peroxidase"/>
</dbReference>
<dbReference type="GO" id="GO:0006979">
    <property type="term" value="P:response to oxidative stress"/>
    <property type="evidence" value="ECO:0007669"/>
    <property type="project" value="InterPro"/>
</dbReference>
<dbReference type="CDD" id="cd00693">
    <property type="entry name" value="secretory_peroxidase"/>
    <property type="match status" value="1"/>
</dbReference>
<dbReference type="PRINTS" id="PR00458">
    <property type="entry name" value="PEROXIDASE"/>
</dbReference>
<evidence type="ECO:0000256" key="11">
    <source>
        <dbReference type="ARBA" id="ARBA00023004"/>
    </source>
</evidence>
<evidence type="ECO:0000256" key="14">
    <source>
        <dbReference type="ARBA" id="ARBA00023324"/>
    </source>
</evidence>
<dbReference type="PROSITE" id="PS50873">
    <property type="entry name" value="PEROXIDASE_4"/>
    <property type="match status" value="1"/>
</dbReference>
<feature type="site" description="Transition state stabilizer" evidence="18">
    <location>
        <position position="83"/>
    </location>
</feature>
<keyword evidence="9 17" id="KW-0106">Calcium</keyword>
<dbReference type="FunFam" id="1.10.520.10:FF:000009">
    <property type="entry name" value="Peroxidase"/>
    <property type="match status" value="1"/>
</dbReference>
<feature type="disulfide bond" evidence="19">
    <location>
        <begin position="56"/>
        <end position="136"/>
    </location>
</feature>
<dbReference type="SUPFAM" id="SSF48113">
    <property type="entry name" value="Heme-dependent peroxidases"/>
    <property type="match status" value="1"/>
</dbReference>
<keyword evidence="7 17" id="KW-0479">Metal-binding</keyword>
<evidence type="ECO:0000256" key="17">
    <source>
        <dbReference type="PIRSR" id="PIRSR600823-3"/>
    </source>
</evidence>
<evidence type="ECO:0000256" key="16">
    <source>
        <dbReference type="PIRSR" id="PIRSR600823-2"/>
    </source>
</evidence>
<feature type="binding site" evidence="17">
    <location>
        <position position="93"/>
    </location>
    <ligand>
        <name>Ca(2+)</name>
        <dbReference type="ChEBI" id="CHEBI:29108"/>
        <label>1</label>
    </ligand>
</feature>
<feature type="binding site" evidence="17">
    <location>
        <position position="213"/>
    </location>
    <ligand>
        <name>Ca(2+)</name>
        <dbReference type="ChEBI" id="CHEBI:29108"/>
        <label>2</label>
    </ligand>
</feature>
<feature type="binding site" evidence="17">
    <location>
        <position position="259"/>
    </location>
    <ligand>
        <name>Ca(2+)</name>
        <dbReference type="ChEBI" id="CHEBI:29108"/>
        <label>2</label>
    </ligand>
</feature>
<feature type="binding site" evidence="17">
    <location>
        <position position="109"/>
    </location>
    <ligand>
        <name>Ca(2+)</name>
        <dbReference type="ChEBI" id="CHEBI:29108"/>
        <label>1</label>
    </ligand>
</feature>
<evidence type="ECO:0000256" key="15">
    <source>
        <dbReference type="PIRSR" id="PIRSR600823-1"/>
    </source>
</evidence>
<reference evidence="22 23" key="1">
    <citation type="submission" date="2020-08" db="EMBL/GenBank/DDBJ databases">
        <title>Plant Genome Project.</title>
        <authorList>
            <person name="Zhang R.-G."/>
        </authorList>
    </citation>
    <scope>NUCLEOTIDE SEQUENCE [LARGE SCALE GENOMIC DNA]</scope>
    <source>
        <tissue evidence="22">Rhizome</tissue>
    </source>
</reference>
<protein>
    <recommendedName>
        <fullName evidence="4">peroxidase</fullName>
        <ecNumber evidence="4">1.11.1.7</ecNumber>
    </recommendedName>
</protein>
<comment type="cofactor">
    <cofactor evidence="17">
        <name>Ca(2+)</name>
        <dbReference type="ChEBI" id="CHEBI:29108"/>
    </cofactor>
    <text evidence="17">Binds 2 calcium ions per subunit.</text>
</comment>
<dbReference type="PROSITE" id="PS00435">
    <property type="entry name" value="PEROXIDASE_1"/>
    <property type="match status" value="1"/>
</dbReference>
<dbReference type="PROSITE" id="PS00436">
    <property type="entry name" value="PEROXIDASE_2"/>
    <property type="match status" value="1"/>
</dbReference>
<feature type="binding site" evidence="17">
    <location>
        <position position="262"/>
    </location>
    <ligand>
        <name>Ca(2+)</name>
        <dbReference type="ChEBI" id="CHEBI:29108"/>
        <label>2</label>
    </ligand>
</feature>
<evidence type="ECO:0000259" key="21">
    <source>
        <dbReference type="PROSITE" id="PS50873"/>
    </source>
</evidence>
<dbReference type="Pfam" id="PF00141">
    <property type="entry name" value="peroxidase"/>
    <property type="match status" value="1"/>
</dbReference>
<evidence type="ECO:0000256" key="19">
    <source>
        <dbReference type="PIRSR" id="PIRSR600823-5"/>
    </source>
</evidence>
<evidence type="ECO:0000256" key="3">
    <source>
        <dbReference type="ARBA" id="ARBA00006873"/>
    </source>
</evidence>